<name>A0A172ZKC0_9BACL</name>
<dbReference type="GO" id="GO:0008677">
    <property type="term" value="F:2-dehydropantoate 2-reductase activity"/>
    <property type="evidence" value="ECO:0007669"/>
    <property type="project" value="UniProtKB-EC"/>
</dbReference>
<accession>A0A172ZKC0</accession>
<dbReference type="SUPFAM" id="SSF51735">
    <property type="entry name" value="NAD(P)-binding Rossmann-fold domains"/>
    <property type="match status" value="1"/>
</dbReference>
<dbReference type="OrthoDB" id="9800163at2"/>
<dbReference type="Gene3D" id="3.40.50.720">
    <property type="entry name" value="NAD(P)-binding Rossmann-like Domain"/>
    <property type="match status" value="1"/>
</dbReference>
<dbReference type="EMBL" id="CP013023">
    <property type="protein sequence ID" value="ANF97707.1"/>
    <property type="molecule type" value="Genomic_DNA"/>
</dbReference>
<dbReference type="NCBIfam" id="TIGR00745">
    <property type="entry name" value="apbA_panE"/>
    <property type="match status" value="1"/>
</dbReference>
<comment type="function">
    <text evidence="1 11">Catalyzes the NADPH-dependent reduction of ketopantoate into pantoic acid.</text>
</comment>
<dbReference type="Pfam" id="PF08546">
    <property type="entry name" value="ApbA_C"/>
    <property type="match status" value="1"/>
</dbReference>
<dbReference type="InterPro" id="IPR036291">
    <property type="entry name" value="NAD(P)-bd_dom_sf"/>
</dbReference>
<dbReference type="GO" id="GO:0015940">
    <property type="term" value="P:pantothenate biosynthetic process"/>
    <property type="evidence" value="ECO:0007669"/>
    <property type="project" value="UniProtKB-UniPathway"/>
</dbReference>
<protein>
    <recommendedName>
        <fullName evidence="5 11">2-dehydropantoate 2-reductase</fullName>
        <ecNumber evidence="4 11">1.1.1.169</ecNumber>
    </recommendedName>
    <alternativeName>
        <fullName evidence="9 11">Ketopantoate reductase</fullName>
    </alternativeName>
</protein>
<evidence type="ECO:0000256" key="4">
    <source>
        <dbReference type="ARBA" id="ARBA00013014"/>
    </source>
</evidence>
<evidence type="ECO:0000259" key="12">
    <source>
        <dbReference type="Pfam" id="PF02558"/>
    </source>
</evidence>
<dbReference type="SUPFAM" id="SSF48179">
    <property type="entry name" value="6-phosphogluconate dehydrogenase C-terminal domain-like"/>
    <property type="match status" value="1"/>
</dbReference>
<dbReference type="Pfam" id="PF02558">
    <property type="entry name" value="ApbA"/>
    <property type="match status" value="1"/>
</dbReference>
<keyword evidence="15" id="KW-1185">Reference proteome</keyword>
<dbReference type="InterPro" id="IPR050838">
    <property type="entry name" value="Ketopantoate_reductase"/>
</dbReference>
<organism evidence="14 15">
    <name type="scientific">Paenibacillus bovis</name>
    <dbReference type="NCBI Taxonomy" id="1616788"/>
    <lineage>
        <taxon>Bacteria</taxon>
        <taxon>Bacillati</taxon>
        <taxon>Bacillota</taxon>
        <taxon>Bacilli</taxon>
        <taxon>Bacillales</taxon>
        <taxon>Paenibacillaceae</taxon>
        <taxon>Paenibacillus</taxon>
    </lineage>
</organism>
<evidence type="ECO:0000256" key="6">
    <source>
        <dbReference type="ARBA" id="ARBA00022655"/>
    </source>
</evidence>
<feature type="domain" description="Ketopantoate reductase C-terminal" evidence="13">
    <location>
        <begin position="206"/>
        <end position="328"/>
    </location>
</feature>
<reference evidence="15" key="1">
    <citation type="submission" date="2015-10" db="EMBL/GenBank/DDBJ databases">
        <title>Genome of Paenibacillus bovis sp. nov.</title>
        <authorList>
            <person name="Wu Z."/>
            <person name="Gao C."/>
            <person name="Liu Z."/>
            <person name="Zheng H."/>
        </authorList>
    </citation>
    <scope>NUCLEOTIDE SEQUENCE [LARGE SCALE GENOMIC DNA]</scope>
    <source>
        <strain evidence="15">BD3526</strain>
    </source>
</reference>
<dbReference type="InterPro" id="IPR013752">
    <property type="entry name" value="KPA_reductase"/>
</dbReference>
<evidence type="ECO:0000256" key="10">
    <source>
        <dbReference type="ARBA" id="ARBA00048793"/>
    </source>
</evidence>
<dbReference type="AlphaFoldDB" id="A0A172ZKC0"/>
<evidence type="ECO:0000256" key="5">
    <source>
        <dbReference type="ARBA" id="ARBA00019465"/>
    </source>
</evidence>
<evidence type="ECO:0000256" key="2">
    <source>
        <dbReference type="ARBA" id="ARBA00004994"/>
    </source>
</evidence>
<dbReference type="KEGG" id="pbv:AR543_17960"/>
<sequence>MIIDIFGAGSLGLLFYSRLAQLEENVQLNLWTRTEAQAALIRQEGVHFYPSADAAALSQSLSISAKGNIQTTSHIDHTGDWPRADVILVTVKQTHMTPDLIRQLSKRVAEHTIIIGLQNGVRTDQLWNDKWKVYAGITTEGARKLSANTVIHSGHGETVLGQLVQRNNTTDTGYEPEVAACRQSDAIFLLLNLWTKAGLSASLSNNIEMAIYRKLIINAVINPLTALWRISNGELLNSTERISVMRQLYEEAIHVYDKADIEWSESLWDDILQVCRSTASNTSSMLADVQEGRRTEIEWINGSIVEIGRRHQAAVPGHEWVCRLIEAMTIKEAD</sequence>
<keyword evidence="6 11" id="KW-0566">Pantothenate biosynthesis</keyword>
<dbReference type="InterPro" id="IPR013332">
    <property type="entry name" value="KPR_N"/>
</dbReference>
<dbReference type="UniPathway" id="UPA00028">
    <property type="reaction ID" value="UER00004"/>
</dbReference>
<keyword evidence="8 11" id="KW-0560">Oxidoreductase</keyword>
<dbReference type="GO" id="GO:0050661">
    <property type="term" value="F:NADP binding"/>
    <property type="evidence" value="ECO:0007669"/>
    <property type="project" value="TreeGrafter"/>
</dbReference>
<evidence type="ECO:0000256" key="9">
    <source>
        <dbReference type="ARBA" id="ARBA00032024"/>
    </source>
</evidence>
<evidence type="ECO:0000313" key="14">
    <source>
        <dbReference type="EMBL" id="ANF97707.1"/>
    </source>
</evidence>
<dbReference type="STRING" id="1616788.AR543_17960"/>
<dbReference type="Proteomes" id="UP000078148">
    <property type="component" value="Chromosome"/>
</dbReference>
<dbReference type="FunFam" id="1.10.1040.10:FF:000017">
    <property type="entry name" value="2-dehydropantoate 2-reductase"/>
    <property type="match status" value="1"/>
</dbReference>
<evidence type="ECO:0000256" key="3">
    <source>
        <dbReference type="ARBA" id="ARBA00007870"/>
    </source>
</evidence>
<dbReference type="InterPro" id="IPR013328">
    <property type="entry name" value="6PGD_dom2"/>
</dbReference>
<evidence type="ECO:0000256" key="1">
    <source>
        <dbReference type="ARBA" id="ARBA00002919"/>
    </source>
</evidence>
<proteinExistence type="inferred from homology"/>
<evidence type="ECO:0000256" key="11">
    <source>
        <dbReference type="RuleBase" id="RU362068"/>
    </source>
</evidence>
<dbReference type="GO" id="GO:0005737">
    <property type="term" value="C:cytoplasm"/>
    <property type="evidence" value="ECO:0007669"/>
    <property type="project" value="TreeGrafter"/>
</dbReference>
<evidence type="ECO:0000259" key="13">
    <source>
        <dbReference type="Pfam" id="PF08546"/>
    </source>
</evidence>
<keyword evidence="7 11" id="KW-0521">NADP</keyword>
<dbReference type="Gene3D" id="1.10.1040.10">
    <property type="entry name" value="N-(1-d-carboxylethyl)-l-norvaline Dehydrogenase, domain 2"/>
    <property type="match status" value="1"/>
</dbReference>
<evidence type="ECO:0000256" key="7">
    <source>
        <dbReference type="ARBA" id="ARBA00022857"/>
    </source>
</evidence>
<dbReference type="RefSeq" id="WP_060535803.1">
    <property type="nucleotide sequence ID" value="NZ_CP013023.1"/>
</dbReference>
<dbReference type="EC" id="1.1.1.169" evidence="4 11"/>
<comment type="similarity">
    <text evidence="3 11">Belongs to the ketopantoate reductase family.</text>
</comment>
<comment type="pathway">
    <text evidence="2 11">Cofactor biosynthesis; (R)-pantothenate biosynthesis; (R)-pantoate from 3-methyl-2-oxobutanoate: step 2/2.</text>
</comment>
<feature type="domain" description="Ketopantoate reductase N-terminal" evidence="12">
    <location>
        <begin position="5"/>
        <end position="163"/>
    </location>
</feature>
<dbReference type="InterPro" id="IPR008927">
    <property type="entry name" value="6-PGluconate_DH-like_C_sf"/>
</dbReference>
<comment type="catalytic activity">
    <reaction evidence="10 11">
        <text>(R)-pantoate + NADP(+) = 2-dehydropantoate + NADPH + H(+)</text>
        <dbReference type="Rhea" id="RHEA:16233"/>
        <dbReference type="ChEBI" id="CHEBI:11561"/>
        <dbReference type="ChEBI" id="CHEBI:15378"/>
        <dbReference type="ChEBI" id="CHEBI:15980"/>
        <dbReference type="ChEBI" id="CHEBI:57783"/>
        <dbReference type="ChEBI" id="CHEBI:58349"/>
        <dbReference type="EC" id="1.1.1.169"/>
    </reaction>
</comment>
<dbReference type="PANTHER" id="PTHR43765">
    <property type="entry name" value="2-DEHYDROPANTOATE 2-REDUCTASE-RELATED"/>
    <property type="match status" value="1"/>
</dbReference>
<gene>
    <name evidence="14" type="ORF">AR543_17960</name>
</gene>
<dbReference type="InterPro" id="IPR003710">
    <property type="entry name" value="ApbA"/>
</dbReference>
<evidence type="ECO:0000256" key="8">
    <source>
        <dbReference type="ARBA" id="ARBA00023002"/>
    </source>
</evidence>
<evidence type="ECO:0000313" key="15">
    <source>
        <dbReference type="Proteomes" id="UP000078148"/>
    </source>
</evidence>
<dbReference type="PANTHER" id="PTHR43765:SF2">
    <property type="entry name" value="2-DEHYDROPANTOATE 2-REDUCTASE"/>
    <property type="match status" value="1"/>
</dbReference>
<reference evidence="14 15" key="2">
    <citation type="journal article" date="2016" name="Int. J. Syst. Evol. Microbiol.">
        <title>Paenibacillus bovis sp. nov., isolated from raw yak (Bos grunniens) milk.</title>
        <authorList>
            <person name="Gao C."/>
            <person name="Han J."/>
            <person name="Liu Z."/>
            <person name="Xu X."/>
            <person name="Hang F."/>
            <person name="Wu Z."/>
        </authorList>
    </citation>
    <scope>NUCLEOTIDE SEQUENCE [LARGE SCALE GENOMIC DNA]</scope>
    <source>
        <strain evidence="14 15">BD3526</strain>
    </source>
</reference>